<gene>
    <name evidence="2" type="ORF">WMO64_13110</name>
</gene>
<keyword evidence="1" id="KW-1133">Transmembrane helix</keyword>
<dbReference type="Proteomes" id="UP001464378">
    <property type="component" value="Unassembled WGS sequence"/>
</dbReference>
<sequence length="71" mass="8098">MGKWFMILSAAVLALIFCAVGVLFRKKDLFSALDHPLAKKYPNVSKRFGTIMICFALLWFFLILVFMLPSP</sequence>
<proteinExistence type="predicted"/>
<keyword evidence="1" id="KW-0812">Transmembrane</keyword>
<protein>
    <submittedName>
        <fullName evidence="2">Uncharacterized protein</fullName>
    </submittedName>
</protein>
<comment type="caution">
    <text evidence="2">The sequence shown here is derived from an EMBL/GenBank/DDBJ whole genome shotgun (WGS) entry which is preliminary data.</text>
</comment>
<name>A0ABV1EAQ1_9FIRM</name>
<evidence type="ECO:0000313" key="3">
    <source>
        <dbReference type="Proteomes" id="UP001464378"/>
    </source>
</evidence>
<dbReference type="EMBL" id="JBBMFK010000024">
    <property type="protein sequence ID" value="MEQ2444399.1"/>
    <property type="molecule type" value="Genomic_DNA"/>
</dbReference>
<keyword evidence="3" id="KW-1185">Reference proteome</keyword>
<evidence type="ECO:0000313" key="2">
    <source>
        <dbReference type="EMBL" id="MEQ2444399.1"/>
    </source>
</evidence>
<feature type="transmembrane region" description="Helical" evidence="1">
    <location>
        <begin position="48"/>
        <end position="68"/>
    </location>
</feature>
<accession>A0ABV1EAQ1</accession>
<organism evidence="2 3">
    <name type="scientific">Pseudoflavonifractor intestinihominis</name>
    <dbReference type="NCBI Taxonomy" id="3133171"/>
    <lineage>
        <taxon>Bacteria</taxon>
        <taxon>Bacillati</taxon>
        <taxon>Bacillota</taxon>
        <taxon>Clostridia</taxon>
        <taxon>Eubacteriales</taxon>
        <taxon>Oscillospiraceae</taxon>
        <taxon>Pseudoflavonifractor</taxon>
    </lineage>
</organism>
<keyword evidence="1" id="KW-0472">Membrane</keyword>
<evidence type="ECO:0000256" key="1">
    <source>
        <dbReference type="SAM" id="Phobius"/>
    </source>
</evidence>
<reference evidence="2 3" key="1">
    <citation type="submission" date="2024-03" db="EMBL/GenBank/DDBJ databases">
        <title>Human intestinal bacterial collection.</title>
        <authorList>
            <person name="Pauvert C."/>
            <person name="Hitch T.C.A."/>
            <person name="Clavel T."/>
        </authorList>
    </citation>
    <scope>NUCLEOTIDE SEQUENCE [LARGE SCALE GENOMIC DNA]</scope>
    <source>
        <strain evidence="2 3">CLA-AP-H29</strain>
    </source>
</reference>
<dbReference type="RefSeq" id="WP_294521237.1">
    <property type="nucleotide sequence ID" value="NZ_JBBMFK010000024.1"/>
</dbReference>